<reference evidence="1 2" key="1">
    <citation type="submission" date="2014-10" db="EMBL/GenBank/DDBJ databases">
        <title>Draft genome of the hookworm Ancylostoma caninum.</title>
        <authorList>
            <person name="Mitreva M."/>
        </authorList>
    </citation>
    <scope>NUCLEOTIDE SEQUENCE [LARGE SCALE GENOMIC DNA]</scope>
    <source>
        <strain evidence="1 2">Baltimore</strain>
    </source>
</reference>
<keyword evidence="2" id="KW-1185">Reference proteome</keyword>
<evidence type="ECO:0000313" key="2">
    <source>
        <dbReference type="Proteomes" id="UP000252519"/>
    </source>
</evidence>
<dbReference type="Proteomes" id="UP000252519">
    <property type="component" value="Unassembled WGS sequence"/>
</dbReference>
<evidence type="ECO:0000313" key="1">
    <source>
        <dbReference type="EMBL" id="RCN24134.1"/>
    </source>
</evidence>
<accession>A0A368EWM4</accession>
<dbReference type="AlphaFoldDB" id="A0A368EWM4"/>
<proteinExistence type="predicted"/>
<sequence length="75" mass="8864">MAGAIGLDRSNFKTSYSAELCPDFHKYYERYTAFVKEYFDMTPDDEKLLPRCRQWHQEGQLRGLPKVRVTSCLVR</sequence>
<organism evidence="1 2">
    <name type="scientific">Ancylostoma caninum</name>
    <name type="common">Dog hookworm</name>
    <dbReference type="NCBI Taxonomy" id="29170"/>
    <lineage>
        <taxon>Eukaryota</taxon>
        <taxon>Metazoa</taxon>
        <taxon>Ecdysozoa</taxon>
        <taxon>Nematoda</taxon>
        <taxon>Chromadorea</taxon>
        <taxon>Rhabditida</taxon>
        <taxon>Rhabditina</taxon>
        <taxon>Rhabditomorpha</taxon>
        <taxon>Strongyloidea</taxon>
        <taxon>Ancylostomatidae</taxon>
        <taxon>Ancylostomatinae</taxon>
        <taxon>Ancylostoma</taxon>
    </lineage>
</organism>
<dbReference type="EMBL" id="JOJR01023115">
    <property type="protein sequence ID" value="RCN24134.1"/>
    <property type="molecule type" value="Genomic_DNA"/>
</dbReference>
<name>A0A368EWM4_ANCCA</name>
<protein>
    <submittedName>
        <fullName evidence="1">Uncharacterized protein</fullName>
    </submittedName>
</protein>
<dbReference type="OrthoDB" id="2115703at2759"/>
<gene>
    <name evidence="1" type="ORF">ANCCAN_30176</name>
</gene>
<comment type="caution">
    <text evidence="1">The sequence shown here is derived from an EMBL/GenBank/DDBJ whole genome shotgun (WGS) entry which is preliminary data.</text>
</comment>